<evidence type="ECO:0000256" key="6">
    <source>
        <dbReference type="ARBA" id="ARBA00023136"/>
    </source>
</evidence>
<keyword evidence="4 7" id="KW-0812">Transmembrane</keyword>
<feature type="transmembrane region" description="Helical" evidence="7">
    <location>
        <begin position="173"/>
        <end position="192"/>
    </location>
</feature>
<dbReference type="STRING" id="686624.SAMN04488242_2338"/>
<feature type="transmembrane region" description="Helical" evidence="7">
    <location>
        <begin position="273"/>
        <end position="299"/>
    </location>
</feature>
<evidence type="ECO:0000256" key="2">
    <source>
        <dbReference type="ARBA" id="ARBA00022448"/>
    </source>
</evidence>
<keyword evidence="2 7" id="KW-0813">Transport</keyword>
<keyword evidence="6 7" id="KW-0472">Membrane</keyword>
<feature type="transmembrane region" description="Helical" evidence="7">
    <location>
        <begin position="9"/>
        <end position="30"/>
    </location>
</feature>
<keyword evidence="5 7" id="KW-1133">Transmembrane helix</keyword>
<evidence type="ECO:0000256" key="5">
    <source>
        <dbReference type="ARBA" id="ARBA00022989"/>
    </source>
</evidence>
<evidence type="ECO:0000256" key="1">
    <source>
        <dbReference type="ARBA" id="ARBA00004651"/>
    </source>
</evidence>
<evidence type="ECO:0000256" key="4">
    <source>
        <dbReference type="ARBA" id="ARBA00022692"/>
    </source>
</evidence>
<feature type="transmembrane region" description="Helical" evidence="7">
    <location>
        <begin position="142"/>
        <end position="161"/>
    </location>
</feature>
<dbReference type="CDD" id="cd06261">
    <property type="entry name" value="TM_PBP2"/>
    <property type="match status" value="1"/>
</dbReference>
<accession>A0A1G9LUW7</accession>
<evidence type="ECO:0000313" key="9">
    <source>
        <dbReference type="EMBL" id="SDL65614.1"/>
    </source>
</evidence>
<dbReference type="OrthoDB" id="147688at2"/>
<dbReference type="SUPFAM" id="SSF161098">
    <property type="entry name" value="MetI-like"/>
    <property type="match status" value="1"/>
</dbReference>
<reference evidence="9 10" key="1">
    <citation type="submission" date="2016-10" db="EMBL/GenBank/DDBJ databases">
        <authorList>
            <person name="de Groot N.N."/>
        </authorList>
    </citation>
    <scope>NUCLEOTIDE SEQUENCE [LARGE SCALE GENOMIC DNA]</scope>
    <source>
        <strain evidence="9 10">CGMCC 1.9159</strain>
    </source>
</reference>
<dbReference type="GO" id="GO:0055085">
    <property type="term" value="P:transmembrane transport"/>
    <property type="evidence" value="ECO:0007669"/>
    <property type="project" value="InterPro"/>
</dbReference>
<dbReference type="PANTHER" id="PTHR43163">
    <property type="entry name" value="DIPEPTIDE TRANSPORT SYSTEM PERMEASE PROTEIN DPPB-RELATED"/>
    <property type="match status" value="1"/>
</dbReference>
<feature type="domain" description="ABC transmembrane type-1" evidence="8">
    <location>
        <begin position="95"/>
        <end position="296"/>
    </location>
</feature>
<evidence type="ECO:0000256" key="7">
    <source>
        <dbReference type="RuleBase" id="RU363032"/>
    </source>
</evidence>
<dbReference type="PANTHER" id="PTHR43163:SF6">
    <property type="entry name" value="DIPEPTIDE TRANSPORT SYSTEM PERMEASE PROTEIN DPPB-RELATED"/>
    <property type="match status" value="1"/>
</dbReference>
<dbReference type="InterPro" id="IPR000515">
    <property type="entry name" value="MetI-like"/>
</dbReference>
<dbReference type="AlphaFoldDB" id="A0A1G9LUW7"/>
<name>A0A1G9LUW7_9ACTN</name>
<dbReference type="InterPro" id="IPR045621">
    <property type="entry name" value="BPD_transp_1_N"/>
</dbReference>
<dbReference type="Pfam" id="PF19300">
    <property type="entry name" value="BPD_transp_1_N"/>
    <property type="match status" value="1"/>
</dbReference>
<feature type="transmembrane region" description="Helical" evidence="7">
    <location>
        <begin position="227"/>
        <end position="253"/>
    </location>
</feature>
<sequence length="307" mass="32999">MLGFVARRLLLAVFVLWGAVTVVFVVVRLVPADPALLMAGETATPEQLAALRAEMGLDQPLIAQYLQYVGNTLTGDFGRSYTQFVPAMDLIAQVLPNTALLALLACLLAVGVSFPLGLLAALRVNRFSDRAVTTLSLTTQSLPGFWIGIVLMLVFSRQLGWLPSAGLDSPQSLILPTITLALPFIAILTRMVRSGLIEVMGEGYITTARSKGLSERTVIFPHAIRNALIPVVTLVGLEFGTLLGGAVITETVFSFPGIGRLLVFSIGVRDYATVQACVVVIAVAFVLVNLFVDLLYGFLDPRVRNSR</sequence>
<comment type="subcellular location">
    <subcellularLocation>
        <location evidence="1 7">Cell membrane</location>
        <topology evidence="1 7">Multi-pass membrane protein</topology>
    </subcellularLocation>
</comment>
<dbReference type="PROSITE" id="PS50928">
    <property type="entry name" value="ABC_TM1"/>
    <property type="match status" value="1"/>
</dbReference>
<evidence type="ECO:0000313" key="10">
    <source>
        <dbReference type="Proteomes" id="UP000199475"/>
    </source>
</evidence>
<dbReference type="Gene3D" id="1.10.3720.10">
    <property type="entry name" value="MetI-like"/>
    <property type="match status" value="1"/>
</dbReference>
<keyword evidence="3" id="KW-1003">Cell membrane</keyword>
<feature type="transmembrane region" description="Helical" evidence="7">
    <location>
        <begin position="99"/>
        <end position="122"/>
    </location>
</feature>
<dbReference type="InterPro" id="IPR035906">
    <property type="entry name" value="MetI-like_sf"/>
</dbReference>
<evidence type="ECO:0000256" key="3">
    <source>
        <dbReference type="ARBA" id="ARBA00022475"/>
    </source>
</evidence>
<keyword evidence="10" id="KW-1185">Reference proteome</keyword>
<dbReference type="GO" id="GO:0005886">
    <property type="term" value="C:plasma membrane"/>
    <property type="evidence" value="ECO:0007669"/>
    <property type="project" value="UniProtKB-SubCell"/>
</dbReference>
<evidence type="ECO:0000259" key="8">
    <source>
        <dbReference type="PROSITE" id="PS50928"/>
    </source>
</evidence>
<dbReference type="RefSeq" id="WP_093252373.1">
    <property type="nucleotide sequence ID" value="NZ_FNGP01000004.1"/>
</dbReference>
<organism evidence="9 10">
    <name type="scientific">Tessaracoccus oleiagri</name>
    <dbReference type="NCBI Taxonomy" id="686624"/>
    <lineage>
        <taxon>Bacteria</taxon>
        <taxon>Bacillati</taxon>
        <taxon>Actinomycetota</taxon>
        <taxon>Actinomycetes</taxon>
        <taxon>Propionibacteriales</taxon>
        <taxon>Propionibacteriaceae</taxon>
        <taxon>Tessaracoccus</taxon>
    </lineage>
</organism>
<dbReference type="Pfam" id="PF00528">
    <property type="entry name" value="BPD_transp_1"/>
    <property type="match status" value="1"/>
</dbReference>
<dbReference type="EMBL" id="FNGP01000004">
    <property type="protein sequence ID" value="SDL65614.1"/>
    <property type="molecule type" value="Genomic_DNA"/>
</dbReference>
<comment type="similarity">
    <text evidence="7">Belongs to the binding-protein-dependent transport system permease family.</text>
</comment>
<dbReference type="Proteomes" id="UP000199475">
    <property type="component" value="Unassembled WGS sequence"/>
</dbReference>
<protein>
    <submittedName>
        <fullName evidence="9">Oligopeptide transport system permease protein</fullName>
    </submittedName>
</protein>
<gene>
    <name evidence="9" type="ORF">SAMN04488242_2338</name>
</gene>
<proteinExistence type="inferred from homology"/>